<dbReference type="Proteomes" id="UP000078486">
    <property type="component" value="Unassembled WGS sequence"/>
</dbReference>
<dbReference type="STRING" id="1184151.AW736_09785"/>
<evidence type="ECO:0000313" key="2">
    <source>
        <dbReference type="Proteomes" id="UP000078486"/>
    </source>
</evidence>
<gene>
    <name evidence="1" type="ORF">AW736_09785</name>
</gene>
<protein>
    <submittedName>
        <fullName evidence="1">Uncharacterized protein</fullName>
    </submittedName>
</protein>
<dbReference type="RefSeq" id="WP_334319265.1">
    <property type="nucleotide sequence ID" value="NZ_CP109796.1"/>
</dbReference>
<keyword evidence="2" id="KW-1185">Reference proteome</keyword>
<dbReference type="EMBL" id="LRRQ01000075">
    <property type="protein sequence ID" value="OAM90062.1"/>
    <property type="molecule type" value="Genomic_DNA"/>
</dbReference>
<name>A0A178IJK9_9BACT</name>
<evidence type="ECO:0000313" key="1">
    <source>
        <dbReference type="EMBL" id="OAM90062.1"/>
    </source>
</evidence>
<comment type="caution">
    <text evidence="1">The sequence shown here is derived from an EMBL/GenBank/DDBJ whole genome shotgun (WGS) entry which is preliminary data.</text>
</comment>
<reference evidence="1 2" key="1">
    <citation type="submission" date="2016-01" db="EMBL/GenBank/DDBJ databases">
        <title>High potential of lignocellulose degradation of a new Verrucomicrobia species.</title>
        <authorList>
            <person name="Wang Y."/>
            <person name="Shi Y."/>
            <person name="Qiu Z."/>
            <person name="Liu S."/>
            <person name="Yang H."/>
        </authorList>
    </citation>
    <scope>NUCLEOTIDE SEQUENCE [LARGE SCALE GENOMIC DNA]</scope>
    <source>
        <strain evidence="1 2">TSB47</strain>
    </source>
</reference>
<accession>A0A178IJK9</accession>
<sequence length="138" mass="15158">MFLCPLLLWTGMLCGSPGAGGVDYYSDRVLVETTIDISDFRLRQVALSEIFSTIEKQTDLRFIYVASQLPLDATMSFESGDYITLARLFTAISAMVDITLLRHEKKIIVRSIAKHANGGDSRITRAAGSPNTQPISIA</sequence>
<proteinExistence type="predicted"/>
<organism evidence="1 2">
    <name type="scientific">Termitidicoccus mucosus</name>
    <dbReference type="NCBI Taxonomy" id="1184151"/>
    <lineage>
        <taxon>Bacteria</taxon>
        <taxon>Pseudomonadati</taxon>
        <taxon>Verrucomicrobiota</taxon>
        <taxon>Opitutia</taxon>
        <taxon>Opitutales</taxon>
        <taxon>Opitutaceae</taxon>
        <taxon>Termitidicoccus</taxon>
    </lineage>
</organism>
<dbReference type="AlphaFoldDB" id="A0A178IJK9"/>